<dbReference type="CDD" id="cd19091">
    <property type="entry name" value="AKR_PsAKR"/>
    <property type="match status" value="1"/>
</dbReference>
<gene>
    <name evidence="3" type="ORF">HHL11_33605</name>
</gene>
<comment type="caution">
    <text evidence="3">The sequence shown here is derived from an EMBL/GenBank/DDBJ whole genome shotgun (WGS) entry which is preliminary data.</text>
</comment>
<dbReference type="InterPro" id="IPR020471">
    <property type="entry name" value="AKR"/>
</dbReference>
<dbReference type="EMBL" id="JABBFX010000007">
    <property type="protein sequence ID" value="NML48720.1"/>
    <property type="molecule type" value="Genomic_DNA"/>
</dbReference>
<dbReference type="AlphaFoldDB" id="A0A848HGY8"/>
<dbReference type="InterPro" id="IPR036812">
    <property type="entry name" value="NAD(P)_OxRdtase_dom_sf"/>
</dbReference>
<organism evidence="3 4">
    <name type="scientific">Ramlibacter agri</name>
    <dbReference type="NCBI Taxonomy" id="2728837"/>
    <lineage>
        <taxon>Bacteria</taxon>
        <taxon>Pseudomonadati</taxon>
        <taxon>Pseudomonadota</taxon>
        <taxon>Betaproteobacteria</taxon>
        <taxon>Burkholderiales</taxon>
        <taxon>Comamonadaceae</taxon>
        <taxon>Ramlibacter</taxon>
    </lineage>
</organism>
<dbReference type="InterPro" id="IPR023210">
    <property type="entry name" value="NADP_OxRdtase_dom"/>
</dbReference>
<evidence type="ECO:0000256" key="1">
    <source>
        <dbReference type="ARBA" id="ARBA00023002"/>
    </source>
</evidence>
<proteinExistence type="predicted"/>
<evidence type="ECO:0000259" key="2">
    <source>
        <dbReference type="Pfam" id="PF00248"/>
    </source>
</evidence>
<keyword evidence="1" id="KW-0560">Oxidoreductase</keyword>
<keyword evidence="4" id="KW-1185">Reference proteome</keyword>
<dbReference type="InterPro" id="IPR050523">
    <property type="entry name" value="AKR_Detox_Biosynth"/>
</dbReference>
<dbReference type="Proteomes" id="UP000541185">
    <property type="component" value="Unassembled WGS sequence"/>
</dbReference>
<dbReference type="GO" id="GO:0016491">
    <property type="term" value="F:oxidoreductase activity"/>
    <property type="evidence" value="ECO:0007669"/>
    <property type="project" value="UniProtKB-KW"/>
</dbReference>
<dbReference type="PANTHER" id="PTHR43364:SF18">
    <property type="entry name" value="OXIDOREDUCTASE"/>
    <property type="match status" value="1"/>
</dbReference>
<dbReference type="PRINTS" id="PR00069">
    <property type="entry name" value="ALDKETRDTASE"/>
</dbReference>
<evidence type="ECO:0000313" key="3">
    <source>
        <dbReference type="EMBL" id="NML48720.1"/>
    </source>
</evidence>
<dbReference type="RefSeq" id="WP_169423057.1">
    <property type="nucleotide sequence ID" value="NZ_JABBFX010000007.1"/>
</dbReference>
<dbReference type="PANTHER" id="PTHR43364">
    <property type="entry name" value="NADH-SPECIFIC METHYLGLYOXAL REDUCTASE-RELATED"/>
    <property type="match status" value="1"/>
</dbReference>
<sequence length="342" mass="37776">MEYRHIANSDLKVSALSLGTATFGGGNDFYRAWGETDLAQARRLVDIALDAGVNMFDTADAYSKGLSEEILGQAIQGRRDRVVISSKGGLRMGTAPDDVGATRKHLVEACDASLRRLGVETIDLYHLHGFDMLTPLEETLSALDELVRAGKVRHVGCSNYSGWHLMKALALAGEHKWPRYVCHQVYYSLLARDFEWELMPLALDQQVSTVVWSPLSAGLLSGKVGRGQAAPEGSRVASLGARAMFIPQEQFFDLVDLLRSLAEAYARPVSHIALNWLLRRPTVASLVIGARNEAQLLENLTASDFKLNAQDVARLDEASAREPAYPYWHQRSVYKERNPAPV</sequence>
<dbReference type="SUPFAM" id="SSF51430">
    <property type="entry name" value="NAD(P)-linked oxidoreductase"/>
    <property type="match status" value="1"/>
</dbReference>
<feature type="domain" description="NADP-dependent oxidoreductase" evidence="2">
    <location>
        <begin position="16"/>
        <end position="319"/>
    </location>
</feature>
<reference evidence="3 4" key="1">
    <citation type="submission" date="2020-04" db="EMBL/GenBank/DDBJ databases">
        <title>Ramlibacter sp. G-1-2-2 isolated from soil.</title>
        <authorList>
            <person name="Dahal R.H."/>
        </authorList>
    </citation>
    <scope>NUCLEOTIDE SEQUENCE [LARGE SCALE GENOMIC DNA]</scope>
    <source>
        <strain evidence="3 4">G-1-2-2</strain>
    </source>
</reference>
<dbReference type="Gene3D" id="3.20.20.100">
    <property type="entry name" value="NADP-dependent oxidoreductase domain"/>
    <property type="match status" value="1"/>
</dbReference>
<evidence type="ECO:0000313" key="4">
    <source>
        <dbReference type="Proteomes" id="UP000541185"/>
    </source>
</evidence>
<accession>A0A848HGY8</accession>
<dbReference type="Pfam" id="PF00248">
    <property type="entry name" value="Aldo_ket_red"/>
    <property type="match status" value="1"/>
</dbReference>
<dbReference type="FunFam" id="3.20.20.100:FF:000004">
    <property type="entry name" value="Oxidoreductase, aldo/keto reductase"/>
    <property type="match status" value="1"/>
</dbReference>
<name>A0A848HGY8_9BURK</name>
<dbReference type="GO" id="GO:0005829">
    <property type="term" value="C:cytosol"/>
    <property type="evidence" value="ECO:0007669"/>
    <property type="project" value="UniProtKB-ARBA"/>
</dbReference>
<protein>
    <submittedName>
        <fullName evidence="3">Aldo/keto reductase</fullName>
    </submittedName>
</protein>